<dbReference type="InterPro" id="IPR058684">
    <property type="entry name" value="YopA_M"/>
</dbReference>
<gene>
    <name evidence="2" type="ORF">FHR38_003114</name>
</gene>
<comment type="caution">
    <text evidence="2">The sequence shown here is derived from an EMBL/GenBank/DDBJ whole genome shotgun (WGS) entry which is preliminary data.</text>
</comment>
<protein>
    <recommendedName>
        <fullName evidence="1">YopA central domain-containing protein</fullName>
    </recommendedName>
</protein>
<dbReference type="Proteomes" id="UP000578819">
    <property type="component" value="Unassembled WGS sequence"/>
</dbReference>
<reference evidence="2 3" key="1">
    <citation type="submission" date="2020-08" db="EMBL/GenBank/DDBJ databases">
        <title>Sequencing the genomes of 1000 actinobacteria strains.</title>
        <authorList>
            <person name="Klenk H.-P."/>
        </authorList>
    </citation>
    <scope>NUCLEOTIDE SEQUENCE [LARGE SCALE GENOMIC DNA]</scope>
    <source>
        <strain evidence="2 3">DSM 45886</strain>
    </source>
</reference>
<proteinExistence type="predicted"/>
<organism evidence="2 3">
    <name type="scientific">Micromonospora polyrhachis</name>
    <dbReference type="NCBI Taxonomy" id="1282883"/>
    <lineage>
        <taxon>Bacteria</taxon>
        <taxon>Bacillati</taxon>
        <taxon>Actinomycetota</taxon>
        <taxon>Actinomycetes</taxon>
        <taxon>Micromonosporales</taxon>
        <taxon>Micromonosporaceae</taxon>
        <taxon>Micromonospora</taxon>
    </lineage>
</organism>
<dbReference type="EMBL" id="JACHJW010000001">
    <property type="protein sequence ID" value="MBB4959381.1"/>
    <property type="molecule type" value="Genomic_DNA"/>
</dbReference>
<dbReference type="RefSeq" id="WP_184535318.1">
    <property type="nucleotide sequence ID" value="NZ_JACHJW010000001.1"/>
</dbReference>
<keyword evidence="3" id="KW-1185">Reference proteome</keyword>
<evidence type="ECO:0000259" key="1">
    <source>
        <dbReference type="Pfam" id="PF26308"/>
    </source>
</evidence>
<evidence type="ECO:0000313" key="3">
    <source>
        <dbReference type="Proteomes" id="UP000578819"/>
    </source>
</evidence>
<feature type="domain" description="YopA central" evidence="1">
    <location>
        <begin position="164"/>
        <end position="251"/>
    </location>
</feature>
<dbReference type="Pfam" id="PF26308">
    <property type="entry name" value="YopA_M"/>
    <property type="match status" value="1"/>
</dbReference>
<dbReference type="AlphaFoldDB" id="A0A7W7SRS8"/>
<accession>A0A7W7SRS8</accession>
<evidence type="ECO:0000313" key="2">
    <source>
        <dbReference type="EMBL" id="MBB4959381.1"/>
    </source>
</evidence>
<name>A0A7W7SRS8_9ACTN</name>
<sequence>MTVIYESPGGSRQVLVLLDAAGNRVVEERIRMTDGRPVVIRHQHPDVLIHPYFVEGINPEICLYQGSFGFAADSNPTLLEGDIRFKWNPSTHIVVQGSRDASLVDLHDRLKPLDETLWKDFATVRFPPGAKLFVQSMDCALADPPEKSSLYQDNLGLQEIGVGPVDKIGFLIPNGWDANDGSMVCSPDNLTHSWNARVQVQAGDWSVTIDRTKQASRRDFRKGLKNTGGRAVTHIGELRRVGGAEFAPEDAALSWNLSASC</sequence>